<evidence type="ECO:0000256" key="3">
    <source>
        <dbReference type="ARBA" id="ARBA00022969"/>
    </source>
</evidence>
<evidence type="ECO:0000313" key="6">
    <source>
        <dbReference type="EMBL" id="KKS65915.1"/>
    </source>
</evidence>
<evidence type="ECO:0000256" key="2">
    <source>
        <dbReference type="ARBA" id="ARBA00022656"/>
    </source>
</evidence>
<dbReference type="EMBL" id="LCED01000029">
    <property type="protein sequence ID" value="KKS65915.1"/>
    <property type="molecule type" value="Genomic_DNA"/>
</dbReference>
<organism evidence="6 7">
    <name type="scientific">candidate division WWE3 bacterium GW2011_GWB1_42_6</name>
    <dbReference type="NCBI Taxonomy" id="1619115"/>
    <lineage>
        <taxon>Bacteria</taxon>
        <taxon>Katanobacteria</taxon>
    </lineage>
</organism>
<proteinExistence type="inferred from homology"/>
<dbReference type="PATRIC" id="fig|1619115.3.peg.675"/>
<reference evidence="6 7" key="1">
    <citation type="journal article" date="2015" name="Nature">
        <title>rRNA introns, odd ribosomes, and small enigmatic genomes across a large radiation of phyla.</title>
        <authorList>
            <person name="Brown C.T."/>
            <person name="Hug L.A."/>
            <person name="Thomas B.C."/>
            <person name="Sharon I."/>
            <person name="Castelle C.J."/>
            <person name="Singh A."/>
            <person name="Wilkins M.J."/>
            <person name="Williams K.H."/>
            <person name="Banfield J.F."/>
        </authorList>
    </citation>
    <scope>NUCLEOTIDE SEQUENCE [LARGE SCALE GENOMIC DNA]</scope>
</reference>
<evidence type="ECO:0008006" key="8">
    <source>
        <dbReference type="Google" id="ProtNLM"/>
    </source>
</evidence>
<dbReference type="GO" id="GO:0090729">
    <property type="term" value="F:toxin activity"/>
    <property type="evidence" value="ECO:0007669"/>
    <property type="project" value="UniProtKB-KW"/>
</dbReference>
<feature type="transmembrane region" description="Helical" evidence="5">
    <location>
        <begin position="12"/>
        <end position="32"/>
    </location>
</feature>
<gene>
    <name evidence="6" type="ORF">UV35_C0029G0004</name>
</gene>
<evidence type="ECO:0000313" key="7">
    <source>
        <dbReference type="Proteomes" id="UP000033848"/>
    </source>
</evidence>
<dbReference type="GO" id="GO:0030435">
    <property type="term" value="P:sporulation resulting in formation of a cellular spore"/>
    <property type="evidence" value="ECO:0007669"/>
    <property type="project" value="UniProtKB-KW"/>
</dbReference>
<dbReference type="InterPro" id="IPR036716">
    <property type="entry name" value="Pest_crys_N_sf"/>
</dbReference>
<keyword evidence="5" id="KW-0472">Membrane</keyword>
<dbReference type="AlphaFoldDB" id="A0A0G1AXQ9"/>
<keyword evidence="5" id="KW-0812">Transmembrane</keyword>
<dbReference type="InterPro" id="IPR024623">
    <property type="entry name" value="YtxH"/>
</dbReference>
<comment type="caution">
    <text evidence="6">The sequence shown here is derived from an EMBL/GenBank/DDBJ whole genome shotgun (WGS) entry which is preliminary data.</text>
</comment>
<keyword evidence="5" id="KW-1133">Transmembrane helix</keyword>
<evidence type="ECO:0000256" key="1">
    <source>
        <dbReference type="ARBA" id="ARBA00007819"/>
    </source>
</evidence>
<keyword evidence="2" id="KW-0800">Toxin</keyword>
<dbReference type="Proteomes" id="UP000033848">
    <property type="component" value="Unassembled WGS sequence"/>
</dbReference>
<dbReference type="PANTHER" id="PTHR35792:SF1">
    <property type="entry name" value="SLL0268 PROTEIN"/>
    <property type="match status" value="1"/>
</dbReference>
<name>A0A0G1AXQ9_UNCKA</name>
<dbReference type="Pfam" id="PF12732">
    <property type="entry name" value="YtxH"/>
    <property type="match status" value="1"/>
</dbReference>
<evidence type="ECO:0000256" key="4">
    <source>
        <dbReference type="ARBA" id="ARBA00023026"/>
    </source>
</evidence>
<protein>
    <recommendedName>
        <fullName evidence="8">General stress protein</fullName>
    </recommendedName>
</protein>
<keyword evidence="4" id="KW-0843">Virulence</keyword>
<keyword evidence="3" id="KW-0749">Sporulation</keyword>
<dbReference type="PANTHER" id="PTHR35792">
    <property type="entry name" value="GENERAL STRESS PROTEIN"/>
    <property type="match status" value="1"/>
</dbReference>
<evidence type="ECO:0000256" key="5">
    <source>
        <dbReference type="SAM" id="Phobius"/>
    </source>
</evidence>
<sequence length="106" mass="11941">MCDNNEHDAPKSFVKGAFWGTLIGAVLGVLFAPESGEKTRKKIKEKSEEMVDKGLTAAEQVVDKVEEVKGQVEPYKEKAEELLHSTEARAKEETDNIKKRFFKKSK</sequence>
<dbReference type="Gene3D" id="1.20.190.10">
    <property type="entry name" value="Pesticidal crystal protein, N-terminal domain"/>
    <property type="match status" value="1"/>
</dbReference>
<dbReference type="InterPro" id="IPR052928">
    <property type="entry name" value="Desiccation-related_membrane"/>
</dbReference>
<accession>A0A0G1AXQ9</accession>
<comment type="similarity">
    <text evidence="1">Belongs to the delta endotoxin family.</text>
</comment>